<dbReference type="PANTHER" id="PTHR47495:SF2">
    <property type="entry name" value="ALDEHYDE DEHYDROGENASE"/>
    <property type="match status" value="1"/>
</dbReference>
<dbReference type="PROSITE" id="PS51318">
    <property type="entry name" value="TAT"/>
    <property type="match status" value="1"/>
</dbReference>
<dbReference type="SMART" id="SM01008">
    <property type="entry name" value="Ald_Xan_dh_C"/>
    <property type="match status" value="1"/>
</dbReference>
<evidence type="ECO:0000313" key="3">
    <source>
        <dbReference type="Proteomes" id="UP000290565"/>
    </source>
</evidence>
<dbReference type="Proteomes" id="UP000290565">
    <property type="component" value="Unassembled WGS sequence"/>
</dbReference>
<dbReference type="EMBL" id="LBJM01000016">
    <property type="protein sequence ID" value="RXH41442.1"/>
    <property type="molecule type" value="Genomic_DNA"/>
</dbReference>
<sequence>MNKHVSPRLNRRAFVIGTAAVGAGLAIGFDLPFGGPAVVRAADGSPEVGAWVVVRPDDTIVIRIARSEMGQGSLTGLAQLVAEELECDWTKVTTEYPTPGQSVARKRVWGDFSTGGSRGIRSSQDYVRKGGATARVMLIHAAADAWKVPVSECTAANSVITHTPSGRTTTYGKVAEAAAKLTPPADVKLKDPKDWKLIGKGVSRLDTADKTTGAMTYGIDVKLPGMLNAAIKDCPVFGGKLKSFDESKISGMKGVKKVVKVGDTAVAVVADTWWHAKTALEALPIVWDEGDNAKVSSESIAKWLTEGLDDAQPAYVGNKNGDAKAAIASAAKKIEAIYSYPYQNHATMEPMNATALYTADKCEVWCGTQNGEAAFAAVLEASGLPAEKCDVHKVMLGGGFGRRGQTDYVRQAVMIAKQMPGTPIKLLWSREEDMAHGRYHPITQCKMTGAFDANNNLVALHYRLSGQSILFSLRPEALQNGMDPAAFQGVAQSGEAAFGYSVPNLLIEHAMRNPHVPPGFWRGVNVNHNAIYMECFMDELAQAAGQDPLEFRRKLMGNHPKHLAVLNAVAEKIGWTTPAPQGVYRGIAQVMGYGSYVAGAAEISVTDGSKIKVHRIVASTDPGYIVNPAQVERQIAGSFVYGLSALFYGGCTVKDGKIEQTNFDTYNSMRINEMPKVETVMVPSGGFWGGVGEPTIGVAAPAVLNAYFAATGKRIRSVPLRDQNITFA</sequence>
<dbReference type="SUPFAM" id="SSF56003">
    <property type="entry name" value="Molybdenum cofactor-binding domain"/>
    <property type="match status" value="2"/>
</dbReference>
<evidence type="ECO:0000259" key="1">
    <source>
        <dbReference type="SMART" id="SM01008"/>
    </source>
</evidence>
<evidence type="ECO:0000313" key="2">
    <source>
        <dbReference type="EMBL" id="RXH41442.1"/>
    </source>
</evidence>
<name>A0A4Q0SPU9_9BRAD</name>
<dbReference type="PANTHER" id="PTHR47495">
    <property type="entry name" value="ALDEHYDE DEHYDROGENASE"/>
    <property type="match status" value="1"/>
</dbReference>
<dbReference type="InterPro" id="IPR037165">
    <property type="entry name" value="AldOxase/xan_DH_Mopterin-bd_sf"/>
</dbReference>
<dbReference type="GO" id="GO:0016491">
    <property type="term" value="F:oxidoreductase activity"/>
    <property type="evidence" value="ECO:0007669"/>
    <property type="project" value="InterPro"/>
</dbReference>
<comment type="caution">
    <text evidence="2">The sequence shown here is derived from an EMBL/GenBank/DDBJ whole genome shotgun (WGS) entry which is preliminary data.</text>
</comment>
<protein>
    <submittedName>
        <fullName evidence="2">Aldehyde dehydrogenase</fullName>
    </submittedName>
</protein>
<dbReference type="Gene3D" id="3.30.365.10">
    <property type="entry name" value="Aldehyde oxidase/xanthine dehydrogenase, molybdopterin binding domain"/>
    <property type="match status" value="4"/>
</dbReference>
<dbReference type="PIRSF" id="PIRSF036389">
    <property type="entry name" value="IOR_B"/>
    <property type="match status" value="1"/>
</dbReference>
<dbReference type="InterPro" id="IPR052516">
    <property type="entry name" value="N-heterocyclic_Hydroxylase"/>
</dbReference>
<feature type="domain" description="Aldehyde oxidase/xanthine dehydrogenase a/b hammerhead" evidence="1">
    <location>
        <begin position="212"/>
        <end position="291"/>
    </location>
</feature>
<reference evidence="2 3" key="1">
    <citation type="submission" date="2015-04" db="EMBL/GenBank/DDBJ databases">
        <title>Comparative genomics of rhizobia nodulating Arachis hypogaea in China.</title>
        <authorList>
            <person name="Li Y."/>
        </authorList>
    </citation>
    <scope>NUCLEOTIDE SEQUENCE [LARGE SCALE GENOMIC DNA]</scope>
    <source>
        <strain evidence="2 3">CCBAU 51787</strain>
    </source>
</reference>
<proteinExistence type="predicted"/>
<accession>A0A4Q0SPU9</accession>
<gene>
    <name evidence="2" type="ORF">XH94_07460</name>
</gene>
<dbReference type="AlphaFoldDB" id="A0A4Q0SPU9"/>
<dbReference type="InterPro" id="IPR046867">
    <property type="entry name" value="AldOxase/xan_DH_MoCoBD2"/>
</dbReference>
<dbReference type="RefSeq" id="WP_128944002.1">
    <property type="nucleotide sequence ID" value="NZ_LBJM01000016.1"/>
</dbReference>
<dbReference type="Gene3D" id="3.90.1170.50">
    <property type="entry name" value="Aldehyde oxidase/xanthine dehydrogenase, a/b hammerhead"/>
    <property type="match status" value="1"/>
</dbReference>
<dbReference type="InterPro" id="IPR008274">
    <property type="entry name" value="AldOxase/xan_DH_MoCoBD1"/>
</dbReference>
<organism evidence="2 3">
    <name type="scientific">Bradyrhizobium zhanjiangense</name>
    <dbReference type="NCBI Taxonomy" id="1325107"/>
    <lineage>
        <taxon>Bacteria</taxon>
        <taxon>Pseudomonadati</taxon>
        <taxon>Pseudomonadota</taxon>
        <taxon>Alphaproteobacteria</taxon>
        <taxon>Hyphomicrobiales</taxon>
        <taxon>Nitrobacteraceae</taxon>
        <taxon>Bradyrhizobium</taxon>
    </lineage>
</organism>
<dbReference type="InterPro" id="IPR000674">
    <property type="entry name" value="Ald_Oxase/Xan_DH_a/b"/>
</dbReference>
<dbReference type="Pfam" id="PF02738">
    <property type="entry name" value="MoCoBD_1"/>
    <property type="match status" value="1"/>
</dbReference>
<dbReference type="Pfam" id="PF20256">
    <property type="entry name" value="MoCoBD_2"/>
    <property type="match status" value="2"/>
</dbReference>
<dbReference type="InterPro" id="IPR006311">
    <property type="entry name" value="TAT_signal"/>
</dbReference>
<dbReference type="InterPro" id="IPR012368">
    <property type="entry name" value="OxRdtase_Mopterin-bd_su_IorB"/>
</dbReference>